<gene>
    <name evidence="1" type="ORF">OsI_07322</name>
</gene>
<protein>
    <submittedName>
        <fullName evidence="1">Uncharacterized protein</fullName>
    </submittedName>
</protein>
<keyword evidence="2" id="KW-1185">Reference proteome</keyword>
<dbReference type="EMBL" id="CM000127">
    <property type="protein sequence ID" value="EEC73231.1"/>
    <property type="molecule type" value="Genomic_DNA"/>
</dbReference>
<reference evidence="1 2" key="1">
    <citation type="journal article" date="2005" name="PLoS Biol.">
        <title>The genomes of Oryza sativa: a history of duplications.</title>
        <authorList>
            <person name="Yu J."/>
            <person name="Wang J."/>
            <person name="Lin W."/>
            <person name="Li S."/>
            <person name="Li H."/>
            <person name="Zhou J."/>
            <person name="Ni P."/>
            <person name="Dong W."/>
            <person name="Hu S."/>
            <person name="Zeng C."/>
            <person name="Zhang J."/>
            <person name="Zhang Y."/>
            <person name="Li R."/>
            <person name="Xu Z."/>
            <person name="Li S."/>
            <person name="Li X."/>
            <person name="Zheng H."/>
            <person name="Cong L."/>
            <person name="Lin L."/>
            <person name="Yin J."/>
            <person name="Geng J."/>
            <person name="Li G."/>
            <person name="Shi J."/>
            <person name="Liu J."/>
            <person name="Lv H."/>
            <person name="Li J."/>
            <person name="Wang J."/>
            <person name="Deng Y."/>
            <person name="Ran L."/>
            <person name="Shi X."/>
            <person name="Wang X."/>
            <person name="Wu Q."/>
            <person name="Li C."/>
            <person name="Ren X."/>
            <person name="Wang J."/>
            <person name="Wang X."/>
            <person name="Li D."/>
            <person name="Liu D."/>
            <person name="Zhang X."/>
            <person name="Ji Z."/>
            <person name="Zhao W."/>
            <person name="Sun Y."/>
            <person name="Zhang Z."/>
            <person name="Bao J."/>
            <person name="Han Y."/>
            <person name="Dong L."/>
            <person name="Ji J."/>
            <person name="Chen P."/>
            <person name="Wu S."/>
            <person name="Liu J."/>
            <person name="Xiao Y."/>
            <person name="Bu D."/>
            <person name="Tan J."/>
            <person name="Yang L."/>
            <person name="Ye C."/>
            <person name="Zhang J."/>
            <person name="Xu J."/>
            <person name="Zhou Y."/>
            <person name="Yu Y."/>
            <person name="Zhang B."/>
            <person name="Zhuang S."/>
            <person name="Wei H."/>
            <person name="Liu B."/>
            <person name="Lei M."/>
            <person name="Yu H."/>
            <person name="Li Y."/>
            <person name="Xu H."/>
            <person name="Wei S."/>
            <person name="He X."/>
            <person name="Fang L."/>
            <person name="Zhang Z."/>
            <person name="Zhang Y."/>
            <person name="Huang X."/>
            <person name="Su Z."/>
            <person name="Tong W."/>
            <person name="Li J."/>
            <person name="Tong Z."/>
            <person name="Li S."/>
            <person name="Ye J."/>
            <person name="Wang L."/>
            <person name="Fang L."/>
            <person name="Lei T."/>
            <person name="Chen C."/>
            <person name="Chen H."/>
            <person name="Xu Z."/>
            <person name="Li H."/>
            <person name="Huang H."/>
            <person name="Zhang F."/>
            <person name="Xu H."/>
            <person name="Li N."/>
            <person name="Zhao C."/>
            <person name="Li S."/>
            <person name="Dong L."/>
            <person name="Huang Y."/>
            <person name="Li L."/>
            <person name="Xi Y."/>
            <person name="Qi Q."/>
            <person name="Li W."/>
            <person name="Zhang B."/>
            <person name="Hu W."/>
            <person name="Zhang Y."/>
            <person name="Tian X."/>
            <person name="Jiao Y."/>
            <person name="Liang X."/>
            <person name="Jin J."/>
            <person name="Gao L."/>
            <person name="Zheng W."/>
            <person name="Hao B."/>
            <person name="Liu S."/>
            <person name="Wang W."/>
            <person name="Yuan L."/>
            <person name="Cao M."/>
            <person name="McDermott J."/>
            <person name="Samudrala R."/>
            <person name="Wang J."/>
            <person name="Wong G.K."/>
            <person name="Yang H."/>
        </authorList>
    </citation>
    <scope>NUCLEOTIDE SEQUENCE [LARGE SCALE GENOMIC DNA]</scope>
    <source>
        <strain evidence="2">cv. 93-11</strain>
    </source>
</reference>
<evidence type="ECO:0000313" key="1">
    <source>
        <dbReference type="EMBL" id="EEC73231.1"/>
    </source>
</evidence>
<evidence type="ECO:0000313" key="2">
    <source>
        <dbReference type="Proteomes" id="UP000007015"/>
    </source>
</evidence>
<dbReference type="AlphaFoldDB" id="B8AIB5"/>
<name>B8AIB5_ORYSI</name>
<organism evidence="1 2">
    <name type="scientific">Oryza sativa subsp. indica</name>
    <name type="common">Rice</name>
    <dbReference type="NCBI Taxonomy" id="39946"/>
    <lineage>
        <taxon>Eukaryota</taxon>
        <taxon>Viridiplantae</taxon>
        <taxon>Streptophyta</taxon>
        <taxon>Embryophyta</taxon>
        <taxon>Tracheophyta</taxon>
        <taxon>Spermatophyta</taxon>
        <taxon>Magnoliopsida</taxon>
        <taxon>Liliopsida</taxon>
        <taxon>Poales</taxon>
        <taxon>Poaceae</taxon>
        <taxon>BOP clade</taxon>
        <taxon>Oryzoideae</taxon>
        <taxon>Oryzeae</taxon>
        <taxon>Oryzinae</taxon>
        <taxon>Oryza</taxon>
        <taxon>Oryza sativa</taxon>
    </lineage>
</organism>
<dbReference type="HOGENOM" id="CLU_1868507_0_0_1"/>
<accession>B8AIB5</accession>
<proteinExistence type="predicted"/>
<sequence length="137" mass="13698">MGEVEFSPAVGSGGGEGSQLDAITESRRCVGGGVVGRREAEVARLAACEAAGSSRKSAHEVAVMLGCAGAGAWAADCQCPRGSAVSVGFGLASLASGHPPCRWQLRKPSLQPPVSSSLLSSSFLFSSLFTPAIAGSC</sequence>
<dbReference type="Gramene" id="BGIOSGA006422-TA">
    <property type="protein sequence ID" value="BGIOSGA006422-PA"/>
    <property type="gene ID" value="BGIOSGA006422"/>
</dbReference>
<dbReference type="Proteomes" id="UP000007015">
    <property type="component" value="Chromosome 2"/>
</dbReference>